<evidence type="ECO:0000256" key="2">
    <source>
        <dbReference type="ARBA" id="ARBA00023008"/>
    </source>
</evidence>
<dbReference type="InterPro" id="IPR013766">
    <property type="entry name" value="Thioredoxin_domain"/>
</dbReference>
<dbReference type="CDD" id="cd02968">
    <property type="entry name" value="SCO"/>
    <property type="match status" value="1"/>
</dbReference>
<dbReference type="STRING" id="1123397.SAMN05660831_01918"/>
<keyword evidence="7" id="KW-1185">Reference proteome</keyword>
<evidence type="ECO:0000259" key="5">
    <source>
        <dbReference type="PROSITE" id="PS51352"/>
    </source>
</evidence>
<feature type="binding site" evidence="3">
    <location>
        <position position="71"/>
    </location>
    <ligand>
        <name>Cu cation</name>
        <dbReference type="ChEBI" id="CHEBI:23378"/>
    </ligand>
</feature>
<dbReference type="AlphaFoldDB" id="A0A1I1TJS8"/>
<dbReference type="Gene3D" id="3.40.30.10">
    <property type="entry name" value="Glutaredoxin"/>
    <property type="match status" value="1"/>
</dbReference>
<keyword evidence="2 3" id="KW-0186">Copper</keyword>
<evidence type="ECO:0000256" key="1">
    <source>
        <dbReference type="ARBA" id="ARBA00010996"/>
    </source>
</evidence>
<dbReference type="Proteomes" id="UP000198611">
    <property type="component" value="Unassembled WGS sequence"/>
</dbReference>
<dbReference type="EMBL" id="FOMJ01000006">
    <property type="protein sequence ID" value="SFD58886.1"/>
    <property type="molecule type" value="Genomic_DNA"/>
</dbReference>
<dbReference type="PANTHER" id="PTHR12151:SF25">
    <property type="entry name" value="LINALOOL DEHYDRATASE_ISOMERASE DOMAIN-CONTAINING PROTEIN"/>
    <property type="match status" value="1"/>
</dbReference>
<feature type="domain" description="Thioredoxin" evidence="5">
    <location>
        <begin position="33"/>
        <end position="174"/>
    </location>
</feature>
<proteinExistence type="inferred from homology"/>
<dbReference type="Pfam" id="PF02630">
    <property type="entry name" value="SCO1-SenC"/>
    <property type="match status" value="1"/>
</dbReference>
<keyword evidence="4" id="KW-1015">Disulfide bond</keyword>
<gene>
    <name evidence="6" type="ORF">SAMN05660831_01918</name>
</gene>
<organism evidence="6 7">
    <name type="scientific">Thiohalospira halophila DSM 15071</name>
    <dbReference type="NCBI Taxonomy" id="1123397"/>
    <lineage>
        <taxon>Bacteria</taxon>
        <taxon>Pseudomonadati</taxon>
        <taxon>Pseudomonadota</taxon>
        <taxon>Gammaproteobacteria</taxon>
        <taxon>Thiohalospirales</taxon>
        <taxon>Thiohalospiraceae</taxon>
        <taxon>Thiohalospira</taxon>
    </lineage>
</organism>
<dbReference type="PANTHER" id="PTHR12151">
    <property type="entry name" value="ELECTRON TRANSPORT PROTIN SCO1/SENC FAMILY MEMBER"/>
    <property type="match status" value="1"/>
</dbReference>
<evidence type="ECO:0000313" key="7">
    <source>
        <dbReference type="Proteomes" id="UP000198611"/>
    </source>
</evidence>
<dbReference type="OrthoDB" id="9790194at2"/>
<protein>
    <submittedName>
        <fullName evidence="6">SCO1/SenC</fullName>
    </submittedName>
</protein>
<name>A0A1I1TJS8_9GAMM</name>
<dbReference type="RefSeq" id="WP_159433060.1">
    <property type="nucleotide sequence ID" value="NZ_FOMJ01000006.1"/>
</dbReference>
<reference evidence="6 7" key="1">
    <citation type="submission" date="2016-10" db="EMBL/GenBank/DDBJ databases">
        <authorList>
            <person name="de Groot N.N."/>
        </authorList>
    </citation>
    <scope>NUCLEOTIDE SEQUENCE [LARGE SCALE GENOMIC DNA]</scope>
    <source>
        <strain evidence="6 7">HL3</strain>
    </source>
</reference>
<evidence type="ECO:0000313" key="6">
    <source>
        <dbReference type="EMBL" id="SFD58886.1"/>
    </source>
</evidence>
<dbReference type="SUPFAM" id="SSF52833">
    <property type="entry name" value="Thioredoxin-like"/>
    <property type="match status" value="1"/>
</dbReference>
<feature type="binding site" evidence="3">
    <location>
        <position position="156"/>
    </location>
    <ligand>
        <name>Cu cation</name>
        <dbReference type="ChEBI" id="CHEBI:23378"/>
    </ligand>
</feature>
<dbReference type="InterPro" id="IPR036249">
    <property type="entry name" value="Thioredoxin-like_sf"/>
</dbReference>
<evidence type="ECO:0000256" key="4">
    <source>
        <dbReference type="PIRSR" id="PIRSR603782-2"/>
    </source>
</evidence>
<keyword evidence="3" id="KW-0479">Metal-binding</keyword>
<sequence length="197" mass="21680">MGMRLLWVAAALVAVFALPFLGNPFSASDLHGRALDRPVPDVSLRDSAGTPASLARWEGHPVYLMFGYLGCEDVCHSQAFTLQGIAERSGRDDLRFVYIAMDPARDEPGQVAAYFDDRGERFTSLHAPDMAAIQAVANRFNAPYSRDGRGEYEIDHPGFIYLIDARQRIRALYSGATPSIPLMLEDPAHIAPRGENS</sequence>
<evidence type="ECO:0000256" key="3">
    <source>
        <dbReference type="PIRSR" id="PIRSR603782-1"/>
    </source>
</evidence>
<accession>A0A1I1TJS8</accession>
<dbReference type="InterPro" id="IPR003782">
    <property type="entry name" value="SCO1/SenC"/>
</dbReference>
<dbReference type="PROSITE" id="PS51352">
    <property type="entry name" value="THIOREDOXIN_2"/>
    <property type="match status" value="1"/>
</dbReference>
<dbReference type="GO" id="GO:0046872">
    <property type="term" value="F:metal ion binding"/>
    <property type="evidence" value="ECO:0007669"/>
    <property type="project" value="UniProtKB-KW"/>
</dbReference>
<feature type="disulfide bond" description="Redox-active" evidence="4">
    <location>
        <begin position="71"/>
        <end position="75"/>
    </location>
</feature>
<feature type="binding site" evidence="3">
    <location>
        <position position="75"/>
    </location>
    <ligand>
        <name>Cu cation</name>
        <dbReference type="ChEBI" id="CHEBI:23378"/>
    </ligand>
</feature>
<comment type="similarity">
    <text evidence="1">Belongs to the SCO1/2 family.</text>
</comment>